<sequence length="387" mass="40778">MRASWVEVSTPRRPRSSALARVVESCVAGASSDLASGDDARARVVATAVVKRGASALGAASEEFGGTAPRGLARATTARLRALGVSDAVVDECGRRFWRSSDGAEVVVPTSSVGWLTHAKAQYCAARRDGNVDAASERDGTGRATRDIAVGETLTVRAEESEGDGGSGGWVGASAVRAEEGERGDGLLRWLTTAAPAALRSKADGSVGVFALEDVAAGRTLDFSMKRVDEIVRGSPLVGEEVHGKLAKAFRRHGAAGEAALERLRRRFPFSKTYQTFPMFGAFDEITTLSAISHADEPNLAREANAPLGARFVATRDVAAGEEFTLHRGRDCILEVPGTGGFLAHYEWAVEGKEAPWERAGAGGRARGGIDYSKWDDVASSSSEDLD</sequence>
<keyword evidence="3" id="KW-1185">Reference proteome</keyword>
<dbReference type="AlphaFoldDB" id="A4RYH0"/>
<evidence type="ECO:0008006" key="4">
    <source>
        <dbReference type="Google" id="ProtNLM"/>
    </source>
</evidence>
<reference evidence="2 3" key="1">
    <citation type="journal article" date="2007" name="Proc. Natl. Acad. Sci. U.S.A.">
        <title>The tiny eukaryote Ostreococcus provides genomic insights into the paradox of plankton speciation.</title>
        <authorList>
            <person name="Palenik B."/>
            <person name="Grimwood J."/>
            <person name="Aerts A."/>
            <person name="Rouze P."/>
            <person name="Salamov A."/>
            <person name="Putnam N."/>
            <person name="Dupont C."/>
            <person name="Jorgensen R."/>
            <person name="Derelle E."/>
            <person name="Rombauts S."/>
            <person name="Zhou K."/>
            <person name="Otillar R."/>
            <person name="Merchant S.S."/>
            <person name="Podell S."/>
            <person name="Gaasterland T."/>
            <person name="Napoli C."/>
            <person name="Gendler K."/>
            <person name="Manuell A."/>
            <person name="Tai V."/>
            <person name="Vallon O."/>
            <person name="Piganeau G."/>
            <person name="Jancek S."/>
            <person name="Heijde M."/>
            <person name="Jabbari K."/>
            <person name="Bowler C."/>
            <person name="Lohr M."/>
            <person name="Robbens S."/>
            <person name="Werner G."/>
            <person name="Dubchak I."/>
            <person name="Pazour G.J."/>
            <person name="Ren Q."/>
            <person name="Paulsen I."/>
            <person name="Delwiche C."/>
            <person name="Schmutz J."/>
            <person name="Rokhsar D."/>
            <person name="Van de Peer Y."/>
            <person name="Moreau H."/>
            <person name="Grigoriev I.V."/>
        </authorList>
    </citation>
    <scope>NUCLEOTIDE SEQUENCE [LARGE SCALE GENOMIC DNA]</scope>
    <source>
        <strain evidence="2 3">CCE9901</strain>
    </source>
</reference>
<dbReference type="Proteomes" id="UP000001568">
    <property type="component" value="Chromosome 6"/>
</dbReference>
<dbReference type="GeneID" id="5002268"/>
<dbReference type="OrthoDB" id="10496369at2759"/>
<gene>
    <name evidence="2" type="ORF">OSTLU_92857</name>
</gene>
<accession>A4RYH0</accession>
<name>A4RYH0_OSTLU</name>
<evidence type="ECO:0000313" key="2">
    <source>
        <dbReference type="EMBL" id="ABO96458.1"/>
    </source>
</evidence>
<protein>
    <recommendedName>
        <fullName evidence="4">SET domain-containing protein</fullName>
    </recommendedName>
</protein>
<dbReference type="CDD" id="cd08161">
    <property type="entry name" value="SET"/>
    <property type="match status" value="1"/>
</dbReference>
<dbReference type="HOGENOM" id="CLU_714541_0_0_1"/>
<evidence type="ECO:0000256" key="1">
    <source>
        <dbReference type="SAM" id="MobiDB-lite"/>
    </source>
</evidence>
<evidence type="ECO:0000313" key="3">
    <source>
        <dbReference type="Proteomes" id="UP000001568"/>
    </source>
</evidence>
<dbReference type="RefSeq" id="XP_001418165.1">
    <property type="nucleotide sequence ID" value="XM_001418128.1"/>
</dbReference>
<dbReference type="KEGG" id="olu:OSTLU_92857"/>
<dbReference type="EMBL" id="CP000586">
    <property type="protein sequence ID" value="ABO96458.1"/>
    <property type="molecule type" value="Genomic_DNA"/>
</dbReference>
<dbReference type="Gramene" id="ABO96458">
    <property type="protein sequence ID" value="ABO96458"/>
    <property type="gene ID" value="OSTLU_92857"/>
</dbReference>
<feature type="region of interest" description="Disordered" evidence="1">
    <location>
        <begin position="358"/>
        <end position="387"/>
    </location>
</feature>
<proteinExistence type="predicted"/>
<organism evidence="2 3">
    <name type="scientific">Ostreococcus lucimarinus (strain CCE9901)</name>
    <dbReference type="NCBI Taxonomy" id="436017"/>
    <lineage>
        <taxon>Eukaryota</taxon>
        <taxon>Viridiplantae</taxon>
        <taxon>Chlorophyta</taxon>
        <taxon>Mamiellophyceae</taxon>
        <taxon>Mamiellales</taxon>
        <taxon>Bathycoccaceae</taxon>
        <taxon>Ostreococcus</taxon>
    </lineage>
</organism>